<keyword evidence="3" id="KW-0812">Transmembrane</keyword>
<dbReference type="OrthoDB" id="10253736at2759"/>
<evidence type="ECO:0000256" key="11">
    <source>
        <dbReference type="ARBA" id="ARBA00082544"/>
    </source>
</evidence>
<comment type="caution">
    <text evidence="13">The sequence shown here is derived from an EMBL/GenBank/DDBJ whole genome shotgun (WGS) entry which is preliminary data.</text>
</comment>
<dbReference type="Proteomes" id="UP000006757">
    <property type="component" value="Unassembled WGS sequence"/>
</dbReference>
<keyword evidence="4" id="KW-0521">NADP</keyword>
<comment type="subcellular location">
    <subcellularLocation>
        <location evidence="1">Membrane</location>
        <topology evidence="1">Multi-pass membrane protein</topology>
    </subcellularLocation>
</comment>
<dbReference type="InterPro" id="IPR020904">
    <property type="entry name" value="Sc_DH/Rdtase_CS"/>
</dbReference>
<dbReference type="STRING" id="1220162.K1VTF4"/>
<evidence type="ECO:0000256" key="8">
    <source>
        <dbReference type="ARBA" id="ARBA00023136"/>
    </source>
</evidence>
<dbReference type="InterPro" id="IPR002347">
    <property type="entry name" value="SDR_fam"/>
</dbReference>
<proteinExistence type="inferred from homology"/>
<dbReference type="OMA" id="WYTTKAF"/>
<keyword evidence="14" id="KW-1185">Reference proteome</keyword>
<dbReference type="SUPFAM" id="SSF51735">
    <property type="entry name" value="NAD(P)-binding Rossmann-fold domains"/>
    <property type="match status" value="1"/>
</dbReference>
<dbReference type="PROSITE" id="PS00061">
    <property type="entry name" value="ADH_SHORT"/>
    <property type="match status" value="1"/>
</dbReference>
<dbReference type="InParanoid" id="K1VTF4"/>
<evidence type="ECO:0000313" key="14">
    <source>
        <dbReference type="Proteomes" id="UP000006757"/>
    </source>
</evidence>
<evidence type="ECO:0000256" key="12">
    <source>
        <dbReference type="RuleBase" id="RU000363"/>
    </source>
</evidence>
<dbReference type="FunFam" id="3.40.50.720:FF:000131">
    <property type="entry name" value="Short-chain dehydrogenase/reductase 3"/>
    <property type="match status" value="1"/>
</dbReference>
<keyword evidence="7" id="KW-0443">Lipid metabolism</keyword>
<accession>K1VTF4</accession>
<comment type="similarity">
    <text evidence="2 12">Belongs to the short-chain dehydrogenases/reductases (SDR) family.</text>
</comment>
<evidence type="ECO:0000256" key="1">
    <source>
        <dbReference type="ARBA" id="ARBA00004141"/>
    </source>
</evidence>
<protein>
    <recommendedName>
        <fullName evidence="10">Short-chain dehydrogenase/reductase 3</fullName>
    </recommendedName>
    <alternativeName>
        <fullName evidence="11">Retinal short-chain dehydrogenase/reductase 1</fullName>
    </alternativeName>
</protein>
<dbReference type="Pfam" id="PF00106">
    <property type="entry name" value="adh_short"/>
    <property type="match status" value="1"/>
</dbReference>
<keyword evidence="5" id="KW-1133">Transmembrane helix</keyword>
<keyword evidence="6" id="KW-0560">Oxidoreductase</keyword>
<dbReference type="AlphaFoldDB" id="K1VTF4"/>
<dbReference type="GO" id="GO:0052650">
    <property type="term" value="F:all-trans-retinol dehydrogenase (NADP+) activity"/>
    <property type="evidence" value="ECO:0007669"/>
    <property type="project" value="UniProtKB-ARBA"/>
</dbReference>
<evidence type="ECO:0000256" key="3">
    <source>
        <dbReference type="ARBA" id="ARBA00022692"/>
    </source>
</evidence>
<sequence>MNALYAVADSPVAKLVDALKNYIVLNPAVSGALLLLLAGKGPEGLQEKLHEVLAHIPYDESTIKLALQILFGAGLVRNVNSKLSELAQNNWRWGPAPGWNWPQEIAIVTGGSSGIGLGITERFAAKGIKVAVLDVQDFPKAKLAPNVKFYKTDITDPVALKKSADQVRRDFGEPTILINNAGVTRPSTILDISHEFLNTIFKVNTICHWTTVKEFLPAMVKRNHGHVVTIASVASFVPLPGGADYSSTKASALAFHEALGAEIKFAYKAPNVLTSIIHPNFVNTPLVADFKHVLDKGGIAFLTTDRVADDIVNHVYKRKSDQVIIPGSSTFLSTVRSWSNWLQIIVRSAAAKGLNERV</sequence>
<evidence type="ECO:0000313" key="13">
    <source>
        <dbReference type="EMBL" id="EKC99972.1"/>
    </source>
</evidence>
<dbReference type="InterPro" id="IPR036291">
    <property type="entry name" value="NAD(P)-bd_dom_sf"/>
</dbReference>
<evidence type="ECO:0000256" key="2">
    <source>
        <dbReference type="ARBA" id="ARBA00006484"/>
    </source>
</evidence>
<dbReference type="EMBL" id="AMBO01000354">
    <property type="protein sequence ID" value="EKC99972.1"/>
    <property type="molecule type" value="Genomic_DNA"/>
</dbReference>
<dbReference type="PANTHER" id="PTHR24322">
    <property type="entry name" value="PKSB"/>
    <property type="match status" value="1"/>
</dbReference>
<reference evidence="13 14" key="1">
    <citation type="journal article" date="2012" name="Eukaryot. Cell">
        <title>Genome sequence of the Trichosporon asahii environmental strain CBS 8904.</title>
        <authorList>
            <person name="Yang R.Y."/>
            <person name="Li H.T."/>
            <person name="Zhu H."/>
            <person name="Zhou G.P."/>
            <person name="Wang M."/>
            <person name="Wang L."/>
        </authorList>
    </citation>
    <scope>NUCLEOTIDE SEQUENCE [LARGE SCALE GENOMIC DNA]</scope>
    <source>
        <strain evidence="13 14">CBS 8904</strain>
    </source>
</reference>
<gene>
    <name evidence="13" type="ORF">A1Q2_05736</name>
</gene>
<evidence type="ECO:0000256" key="9">
    <source>
        <dbReference type="ARBA" id="ARBA00059620"/>
    </source>
</evidence>
<keyword evidence="8" id="KW-0472">Membrane</keyword>
<dbReference type="Gene3D" id="3.40.50.720">
    <property type="entry name" value="NAD(P)-binding Rossmann-like Domain"/>
    <property type="match status" value="1"/>
</dbReference>
<dbReference type="eggNOG" id="KOG1201">
    <property type="taxonomic scope" value="Eukaryota"/>
</dbReference>
<evidence type="ECO:0000256" key="7">
    <source>
        <dbReference type="ARBA" id="ARBA00023098"/>
    </source>
</evidence>
<name>K1VTF4_TRIAC</name>
<evidence type="ECO:0000256" key="5">
    <source>
        <dbReference type="ARBA" id="ARBA00022989"/>
    </source>
</evidence>
<evidence type="ECO:0000256" key="4">
    <source>
        <dbReference type="ARBA" id="ARBA00022857"/>
    </source>
</evidence>
<evidence type="ECO:0000256" key="10">
    <source>
        <dbReference type="ARBA" id="ARBA00068717"/>
    </source>
</evidence>
<dbReference type="HOGENOM" id="CLU_010194_5_2_1"/>
<dbReference type="PRINTS" id="PR00081">
    <property type="entry name" value="GDHRDH"/>
</dbReference>
<evidence type="ECO:0000256" key="6">
    <source>
        <dbReference type="ARBA" id="ARBA00023002"/>
    </source>
</evidence>
<dbReference type="PANTHER" id="PTHR24322:SF736">
    <property type="entry name" value="RETINOL DEHYDROGENASE 10"/>
    <property type="match status" value="1"/>
</dbReference>
<dbReference type="PRINTS" id="PR00080">
    <property type="entry name" value="SDRFAMILY"/>
</dbReference>
<comment type="function">
    <text evidence="9">Catalyzes the reduction of all-trans-retinal to all-trans-retinol in the presence of NADPH.</text>
</comment>
<dbReference type="GO" id="GO:0016020">
    <property type="term" value="C:membrane"/>
    <property type="evidence" value="ECO:0007669"/>
    <property type="project" value="UniProtKB-SubCell"/>
</dbReference>
<organism evidence="13 14">
    <name type="scientific">Trichosporon asahii var. asahii (strain CBS 8904)</name>
    <name type="common">Yeast</name>
    <dbReference type="NCBI Taxonomy" id="1220162"/>
    <lineage>
        <taxon>Eukaryota</taxon>
        <taxon>Fungi</taxon>
        <taxon>Dikarya</taxon>
        <taxon>Basidiomycota</taxon>
        <taxon>Agaricomycotina</taxon>
        <taxon>Tremellomycetes</taxon>
        <taxon>Trichosporonales</taxon>
        <taxon>Trichosporonaceae</taxon>
        <taxon>Trichosporon</taxon>
    </lineage>
</organism>